<dbReference type="RefSeq" id="WP_013454447.1">
    <property type="nucleotide sequence ID" value="NC_014759.1"/>
</dbReference>
<keyword evidence="1" id="KW-1133">Transmembrane helix</keyword>
<sequence>MKHLDIIGPGIFIIFLCLITYLFAGKIGPIVIGGASAGGFLLYLKTGYKYRFDTSKVIVAYLLTIIFFIIHVYEEYIFGFEKIASQLSGQEVTQEGLLTFAAFFAPIMWVSGAIFIIKEWAIGYYFLAFFFVAMTIAELTHFIFPFILYGEWQYTAGVATAAIPLIPAWYGLIITLRETKKLRNET</sequence>
<dbReference type="HOGENOM" id="CLU_1452827_0_0_10"/>
<feature type="transmembrane region" description="Helical" evidence="1">
    <location>
        <begin position="30"/>
        <end position="46"/>
    </location>
</feature>
<organism evidence="2 3">
    <name type="scientific">Marivirga tractuosa (strain ATCC 23168 / DSM 4126 / NBRC 15989 / NCIMB 1408 / VKM B-1430 / H-43)</name>
    <name type="common">Microscilla tractuosa</name>
    <name type="synonym">Flexibacter tractuosus</name>
    <dbReference type="NCBI Taxonomy" id="643867"/>
    <lineage>
        <taxon>Bacteria</taxon>
        <taxon>Pseudomonadati</taxon>
        <taxon>Bacteroidota</taxon>
        <taxon>Cytophagia</taxon>
        <taxon>Cytophagales</taxon>
        <taxon>Marivirgaceae</taxon>
        <taxon>Marivirga</taxon>
    </lineage>
</organism>
<feature type="transmembrane region" description="Helical" evidence="1">
    <location>
        <begin position="154"/>
        <end position="176"/>
    </location>
</feature>
<name>E4TLK0_MARTH</name>
<dbReference type="STRING" id="643867.Ftrac_2326"/>
<gene>
    <name evidence="2" type="ordered locus">Ftrac_2326</name>
</gene>
<dbReference type="KEGG" id="mtt:Ftrac_2326"/>
<dbReference type="EMBL" id="CP002349">
    <property type="protein sequence ID" value="ADR22304.1"/>
    <property type="molecule type" value="Genomic_DNA"/>
</dbReference>
<dbReference type="OrthoDB" id="339302at2"/>
<evidence type="ECO:0000313" key="3">
    <source>
        <dbReference type="Proteomes" id="UP000008720"/>
    </source>
</evidence>
<keyword evidence="1" id="KW-0812">Transmembrane</keyword>
<dbReference type="Pfam" id="PF13787">
    <property type="entry name" value="HXXEE"/>
    <property type="match status" value="1"/>
</dbReference>
<dbReference type="AlphaFoldDB" id="E4TLK0"/>
<protein>
    <recommendedName>
        <fullName evidence="4">HXXEE domain-containing protein</fullName>
    </recommendedName>
</protein>
<evidence type="ECO:0008006" key="4">
    <source>
        <dbReference type="Google" id="ProtNLM"/>
    </source>
</evidence>
<reference evidence="2 3" key="1">
    <citation type="journal article" date="2011" name="Stand. Genomic Sci.">
        <title>Complete genome sequence of Marivirga tractuosa type strain (H-43).</title>
        <authorList>
            <person name="Pagani I."/>
            <person name="Chertkov O."/>
            <person name="Lapidus A."/>
            <person name="Lucas S."/>
            <person name="Del Rio T.G."/>
            <person name="Tice H."/>
            <person name="Copeland A."/>
            <person name="Cheng J.F."/>
            <person name="Nolan M."/>
            <person name="Saunders E."/>
            <person name="Pitluck S."/>
            <person name="Held B."/>
            <person name="Goodwin L."/>
            <person name="Liolios K."/>
            <person name="Ovchinikova G."/>
            <person name="Ivanova N."/>
            <person name="Mavromatis K."/>
            <person name="Pati A."/>
            <person name="Chen A."/>
            <person name="Palaniappan K."/>
            <person name="Land M."/>
            <person name="Hauser L."/>
            <person name="Jeffries C.D."/>
            <person name="Detter J.C."/>
            <person name="Han C."/>
            <person name="Tapia R."/>
            <person name="Ngatchou-Djao O.D."/>
            <person name="Rohde M."/>
            <person name="Goker M."/>
            <person name="Spring S."/>
            <person name="Sikorski J."/>
            <person name="Woyke T."/>
            <person name="Bristow J."/>
            <person name="Eisen J.A."/>
            <person name="Markowitz V."/>
            <person name="Hugenholtz P."/>
            <person name="Klenk H.P."/>
            <person name="Kyrpides N.C."/>
        </authorList>
    </citation>
    <scope>NUCLEOTIDE SEQUENCE [LARGE SCALE GENOMIC DNA]</scope>
    <source>
        <strain evidence="3">ATCC 23168 / DSM 4126 / NBRC 15989 / NCIMB 1408 / VKM B-1430 / H-43</strain>
    </source>
</reference>
<keyword evidence="1" id="KW-0472">Membrane</keyword>
<feature type="transmembrane region" description="Helical" evidence="1">
    <location>
        <begin position="124"/>
        <end position="148"/>
    </location>
</feature>
<dbReference type="eggNOG" id="ENOG5033CQP">
    <property type="taxonomic scope" value="Bacteria"/>
</dbReference>
<dbReference type="Proteomes" id="UP000008720">
    <property type="component" value="Chromosome"/>
</dbReference>
<proteinExistence type="predicted"/>
<evidence type="ECO:0000313" key="2">
    <source>
        <dbReference type="EMBL" id="ADR22304.1"/>
    </source>
</evidence>
<accession>E4TLK0</accession>
<keyword evidence="3" id="KW-1185">Reference proteome</keyword>
<evidence type="ECO:0000256" key="1">
    <source>
        <dbReference type="SAM" id="Phobius"/>
    </source>
</evidence>
<feature type="transmembrane region" description="Helical" evidence="1">
    <location>
        <begin position="58"/>
        <end position="77"/>
    </location>
</feature>
<dbReference type="InterPro" id="IPR025671">
    <property type="entry name" value="HXXEE"/>
</dbReference>
<feature type="transmembrane region" description="Helical" evidence="1">
    <location>
        <begin position="97"/>
        <end position="117"/>
    </location>
</feature>